<organism evidence="1 2">
    <name type="scientific">Brassica oleracea var. oleracea</name>
    <dbReference type="NCBI Taxonomy" id="109376"/>
    <lineage>
        <taxon>Eukaryota</taxon>
        <taxon>Viridiplantae</taxon>
        <taxon>Streptophyta</taxon>
        <taxon>Embryophyta</taxon>
        <taxon>Tracheophyta</taxon>
        <taxon>Spermatophyta</taxon>
        <taxon>Magnoliopsida</taxon>
        <taxon>eudicotyledons</taxon>
        <taxon>Gunneridae</taxon>
        <taxon>Pentapetalae</taxon>
        <taxon>rosids</taxon>
        <taxon>malvids</taxon>
        <taxon>Brassicales</taxon>
        <taxon>Brassicaceae</taxon>
        <taxon>Brassiceae</taxon>
        <taxon>Brassica</taxon>
    </lineage>
</organism>
<dbReference type="Proteomes" id="UP000032141">
    <property type="component" value="Chromosome C9"/>
</dbReference>
<evidence type="ECO:0000313" key="1">
    <source>
        <dbReference type="EnsemblPlants" id="Bo9g069780.1"/>
    </source>
</evidence>
<reference evidence="1" key="2">
    <citation type="submission" date="2015-03" db="UniProtKB">
        <authorList>
            <consortium name="EnsemblPlants"/>
        </authorList>
    </citation>
    <scope>IDENTIFICATION</scope>
</reference>
<evidence type="ECO:0000313" key="2">
    <source>
        <dbReference type="Proteomes" id="UP000032141"/>
    </source>
</evidence>
<accession>A0A0D3E7B1</accession>
<dbReference type="AlphaFoldDB" id="A0A0D3E7B1"/>
<proteinExistence type="predicted"/>
<reference evidence="1 2" key="1">
    <citation type="journal article" date="2014" name="Genome Biol.">
        <title>Transcriptome and methylome profiling reveals relics of genome dominance in the mesopolyploid Brassica oleracea.</title>
        <authorList>
            <person name="Parkin I.A."/>
            <person name="Koh C."/>
            <person name="Tang H."/>
            <person name="Robinson S.J."/>
            <person name="Kagale S."/>
            <person name="Clarke W.E."/>
            <person name="Town C.D."/>
            <person name="Nixon J."/>
            <person name="Krishnakumar V."/>
            <person name="Bidwell S.L."/>
            <person name="Denoeud F."/>
            <person name="Belcram H."/>
            <person name="Links M.G."/>
            <person name="Just J."/>
            <person name="Clarke C."/>
            <person name="Bender T."/>
            <person name="Huebert T."/>
            <person name="Mason A.S."/>
            <person name="Pires J.C."/>
            <person name="Barker G."/>
            <person name="Moore J."/>
            <person name="Walley P.G."/>
            <person name="Manoli S."/>
            <person name="Batley J."/>
            <person name="Edwards D."/>
            <person name="Nelson M.N."/>
            <person name="Wang X."/>
            <person name="Paterson A.H."/>
            <person name="King G."/>
            <person name="Bancroft I."/>
            <person name="Chalhoub B."/>
            <person name="Sharpe A.G."/>
        </authorList>
    </citation>
    <scope>NUCLEOTIDE SEQUENCE</scope>
    <source>
        <strain evidence="1 2">cv. TO1000</strain>
    </source>
</reference>
<dbReference type="EnsemblPlants" id="Bo9g069780.1">
    <property type="protein sequence ID" value="Bo9g069780.1"/>
    <property type="gene ID" value="Bo9g069780"/>
</dbReference>
<dbReference type="Gramene" id="Bo9g069780.1">
    <property type="protein sequence ID" value="Bo9g069780.1"/>
    <property type="gene ID" value="Bo9g069780"/>
</dbReference>
<keyword evidence="2" id="KW-1185">Reference proteome</keyword>
<protein>
    <submittedName>
        <fullName evidence="1">Uncharacterized protein</fullName>
    </submittedName>
</protein>
<sequence>MKGCLRTPFEDQAERNSRVNQEIKLLVRVLLKSVVSALLALLKVERDKIGAAPYDGCLRTLVEGIKPFVVRLEVKKEDYELSSRNLTLYELIFYVAVIRRVAADDPRILAKRQILTSRIKIFDTMPRNVRDQCAGFRARPKFTPGFRGCFAMLHGISLSPAFGKQTGLTTDVRIQNCCSCLDLICDRGVRTKGSRKFVPGTRHPPIPCFAVLSFIAKDVVAKGLDHETFVLSIRSSRLESSLNGMLLPISASKERRNWVRDKWRLSRLIGRLNSDRLSRRAGRTCSLCRISVTFVLDFALSQMFLMFFRESIGSTENESDALMPEDFSYNDSYTKLDDLDETSH</sequence>
<dbReference type="HOGENOM" id="CLU_807412_0_0_1"/>
<name>A0A0D3E7B1_BRAOL</name>